<protein>
    <submittedName>
        <fullName evidence="1">Uncharacterized protein</fullName>
    </submittedName>
</protein>
<name>A0A8D8S299_9HEMI</name>
<reference evidence="1" key="1">
    <citation type="submission" date="2021-05" db="EMBL/GenBank/DDBJ databases">
        <authorList>
            <person name="Alioto T."/>
            <person name="Alioto T."/>
            <person name="Gomez Garrido J."/>
        </authorList>
    </citation>
    <scope>NUCLEOTIDE SEQUENCE</scope>
</reference>
<accession>A0A8D8S299</accession>
<organism evidence="1">
    <name type="scientific">Cacopsylla melanoneura</name>
    <dbReference type="NCBI Taxonomy" id="428564"/>
    <lineage>
        <taxon>Eukaryota</taxon>
        <taxon>Metazoa</taxon>
        <taxon>Ecdysozoa</taxon>
        <taxon>Arthropoda</taxon>
        <taxon>Hexapoda</taxon>
        <taxon>Insecta</taxon>
        <taxon>Pterygota</taxon>
        <taxon>Neoptera</taxon>
        <taxon>Paraneoptera</taxon>
        <taxon>Hemiptera</taxon>
        <taxon>Sternorrhyncha</taxon>
        <taxon>Psylloidea</taxon>
        <taxon>Psyllidae</taxon>
        <taxon>Psyllinae</taxon>
        <taxon>Cacopsylla</taxon>
    </lineage>
</organism>
<evidence type="ECO:0000313" key="1">
    <source>
        <dbReference type="EMBL" id="CAG6660097.1"/>
    </source>
</evidence>
<dbReference type="EMBL" id="HBUF01196083">
    <property type="protein sequence ID" value="CAG6660097.1"/>
    <property type="molecule type" value="Transcribed_RNA"/>
</dbReference>
<sequence length="174" mass="19403">MVRPSILISHGAPGARNSSKISFTLVAILDCELCRNSFTINQKRMFSCEYSLRRYVVNSARPVGSLMRSSMESGLLSNQYCVSSLFQGLEGLGVVKKASYSEYVSLNRTRDSTTREVFVRVLSRQDFRKSNSFLRSSTLLFFRCPVPPRIHVGIGSSELVNPGGGLCTRQYARS</sequence>
<proteinExistence type="predicted"/>
<dbReference type="AlphaFoldDB" id="A0A8D8S299"/>